<dbReference type="InterPro" id="IPR011946">
    <property type="entry name" value="Integrase_integron-type"/>
</dbReference>
<organism evidence="3 4">
    <name type="scientific">Salinibacter ruber</name>
    <dbReference type="NCBI Taxonomy" id="146919"/>
    <lineage>
        <taxon>Bacteria</taxon>
        <taxon>Pseudomonadati</taxon>
        <taxon>Rhodothermota</taxon>
        <taxon>Rhodothermia</taxon>
        <taxon>Rhodothermales</taxon>
        <taxon>Salinibacteraceae</taxon>
        <taxon>Salinibacter</taxon>
    </lineage>
</organism>
<dbReference type="PANTHER" id="PTHR30349">
    <property type="entry name" value="PHAGE INTEGRASE-RELATED"/>
    <property type="match status" value="1"/>
</dbReference>
<name>A0A9X2ZZ30_9BACT</name>
<dbReference type="Pfam" id="PF00589">
    <property type="entry name" value="Phage_integrase"/>
    <property type="match status" value="1"/>
</dbReference>
<keyword evidence="1" id="KW-0233">DNA recombination</keyword>
<accession>A0A9X2ZZ30</accession>
<dbReference type="EMBL" id="JANUBF010000012">
    <property type="protein sequence ID" value="MCS4036987.1"/>
    <property type="molecule type" value="Genomic_DNA"/>
</dbReference>
<evidence type="ECO:0000313" key="4">
    <source>
        <dbReference type="Proteomes" id="UP001155040"/>
    </source>
</evidence>
<dbReference type="NCBIfam" id="TIGR02249">
    <property type="entry name" value="integrase_gron"/>
    <property type="match status" value="1"/>
</dbReference>
<gene>
    <name evidence="3" type="ORF">GGQ01_002059</name>
</gene>
<dbReference type="AlphaFoldDB" id="A0A9X2ZZ30"/>
<dbReference type="PROSITE" id="PS51898">
    <property type="entry name" value="TYR_RECOMBINASE"/>
    <property type="match status" value="1"/>
</dbReference>
<dbReference type="GO" id="GO:0003677">
    <property type="term" value="F:DNA binding"/>
    <property type="evidence" value="ECO:0007669"/>
    <property type="project" value="InterPro"/>
</dbReference>
<evidence type="ECO:0000313" key="3">
    <source>
        <dbReference type="EMBL" id="MCS4036987.1"/>
    </source>
</evidence>
<evidence type="ECO:0000259" key="2">
    <source>
        <dbReference type="PROSITE" id="PS51898"/>
    </source>
</evidence>
<feature type="domain" description="Tyr recombinase" evidence="2">
    <location>
        <begin position="39"/>
        <end position="252"/>
    </location>
</feature>
<dbReference type="InterPro" id="IPR002104">
    <property type="entry name" value="Integrase_catalytic"/>
</dbReference>
<proteinExistence type="predicted"/>
<dbReference type="InterPro" id="IPR013762">
    <property type="entry name" value="Integrase-like_cat_sf"/>
</dbReference>
<dbReference type="InterPro" id="IPR050090">
    <property type="entry name" value="Tyrosine_recombinase_XerCD"/>
</dbReference>
<dbReference type="GO" id="GO:0006310">
    <property type="term" value="P:DNA recombination"/>
    <property type="evidence" value="ECO:0007669"/>
    <property type="project" value="UniProtKB-KW"/>
</dbReference>
<evidence type="ECO:0000256" key="1">
    <source>
        <dbReference type="ARBA" id="ARBA00023172"/>
    </source>
</evidence>
<dbReference type="InterPro" id="IPR011010">
    <property type="entry name" value="DNA_brk_join_enz"/>
</dbReference>
<comment type="caution">
    <text evidence="3">The sequence shown here is derived from an EMBL/GenBank/DDBJ whole genome shotgun (WGS) entry which is preliminary data.</text>
</comment>
<protein>
    <submittedName>
        <fullName evidence="3">Integron integrase</fullName>
    </submittedName>
</protein>
<dbReference type="Gene3D" id="1.10.443.10">
    <property type="entry name" value="Intergrase catalytic core"/>
    <property type="match status" value="1"/>
</dbReference>
<sequence>MAASTQNQALNALLFLHRDILGADWDAVSDFDRAQEPERLPVVLAQEEVKELLGEMEGPNGLVAHLLYGAGLRLSEALRLRVKDLDFDYEQITVRQGKGKKDRRTLLPEMLIGSLRRQLRKSKATWKEDLDAGYGKASMPKALAQKYPNAASEWKWQYAFPSVRRSEDPRSGDIKRHHRSPSAVQKAVKRAVDATDISKSASCHTLRHSFATHLLEQGTDIRTVQELLGHQDLRTTQVYTHVLQDGKAETRSPLEALG</sequence>
<dbReference type="GO" id="GO:0015074">
    <property type="term" value="P:DNA integration"/>
    <property type="evidence" value="ECO:0007669"/>
    <property type="project" value="InterPro"/>
</dbReference>
<dbReference type="SUPFAM" id="SSF56349">
    <property type="entry name" value="DNA breaking-rejoining enzymes"/>
    <property type="match status" value="1"/>
</dbReference>
<dbReference type="CDD" id="cd01193">
    <property type="entry name" value="INT_IntI_C"/>
    <property type="match status" value="1"/>
</dbReference>
<dbReference type="Proteomes" id="UP001155040">
    <property type="component" value="Unassembled WGS sequence"/>
</dbReference>
<reference evidence="3" key="1">
    <citation type="submission" date="2022-08" db="EMBL/GenBank/DDBJ databases">
        <title>Genomic Encyclopedia of Type Strains, Phase V (KMG-V): Genome sequencing to study the core and pangenomes of soil and plant-associated prokaryotes.</title>
        <authorList>
            <person name="Whitman W."/>
        </authorList>
    </citation>
    <scope>NUCLEOTIDE SEQUENCE</scope>
    <source>
        <strain evidence="3">SP3012</strain>
    </source>
</reference>
<dbReference type="PANTHER" id="PTHR30349:SF64">
    <property type="entry name" value="PROPHAGE INTEGRASE INTD-RELATED"/>
    <property type="match status" value="1"/>
</dbReference>